<reference evidence="3 4" key="1">
    <citation type="submission" date="2019-04" db="EMBL/GenBank/DDBJ databases">
        <title>A pseudo-fructophilic Leuconostoc citreum strain F192-5 isolated from peel of satsuma mandarin: the first report for isolation and characterization of strain-dependent fructophilic-like characteristics.</title>
        <authorList>
            <person name="Maeno S."/>
            <person name="Tanizawa Y."/>
            <person name="Kajikawa A."/>
            <person name="Kanesaki Y."/>
            <person name="Kubota E."/>
            <person name="Arita M."/>
            <person name="Leon D."/>
            <person name="Endo A."/>
        </authorList>
    </citation>
    <scope>NUCLEOTIDE SEQUENCE [LARGE SCALE GENOMIC DNA]</scope>
    <source>
        <strain evidence="3 4">F192-5</strain>
    </source>
</reference>
<gene>
    <name evidence="3" type="ORF">LCIT_02800</name>
</gene>
<dbReference type="CDD" id="cd19958">
    <property type="entry name" value="pyocin_knob"/>
    <property type="match status" value="1"/>
</dbReference>
<comment type="caution">
    <text evidence="3">The sequence shown here is derived from an EMBL/GenBank/DDBJ whole genome shotgun (WGS) entry which is preliminary data.</text>
</comment>
<dbReference type="InterPro" id="IPR030392">
    <property type="entry name" value="S74_ICA"/>
</dbReference>
<proteinExistence type="predicted"/>
<dbReference type="PROSITE" id="PS51688">
    <property type="entry name" value="ICA"/>
    <property type="match status" value="1"/>
</dbReference>
<feature type="region of interest" description="Disordered" evidence="1">
    <location>
        <begin position="1014"/>
        <end position="1038"/>
    </location>
</feature>
<evidence type="ECO:0000313" key="4">
    <source>
        <dbReference type="Proteomes" id="UP000323274"/>
    </source>
</evidence>
<feature type="compositionally biased region" description="Polar residues" evidence="1">
    <location>
        <begin position="710"/>
        <end position="738"/>
    </location>
</feature>
<feature type="compositionally biased region" description="Polar residues" evidence="1">
    <location>
        <begin position="1020"/>
        <end position="1038"/>
    </location>
</feature>
<dbReference type="Proteomes" id="UP000323274">
    <property type="component" value="Unassembled WGS sequence"/>
</dbReference>
<feature type="domain" description="Peptidase S74" evidence="2">
    <location>
        <begin position="1757"/>
        <end position="1878"/>
    </location>
</feature>
<evidence type="ECO:0000259" key="2">
    <source>
        <dbReference type="PROSITE" id="PS51688"/>
    </source>
</evidence>
<dbReference type="EMBL" id="BJJW01000002">
    <property type="protein sequence ID" value="GDZ83038.1"/>
    <property type="molecule type" value="Genomic_DNA"/>
</dbReference>
<accession>A0A5A5TY16</accession>
<name>A0A5A5TY16_LEUCI</name>
<evidence type="ECO:0000313" key="3">
    <source>
        <dbReference type="EMBL" id="GDZ83038.1"/>
    </source>
</evidence>
<protein>
    <recommendedName>
        <fullName evidence="2">Peptidase S74 domain-containing protein</fullName>
    </recommendedName>
</protein>
<dbReference type="RefSeq" id="WP_149333619.1">
    <property type="nucleotide sequence ID" value="NZ_BJJW01000002.1"/>
</dbReference>
<evidence type="ECO:0000256" key="1">
    <source>
        <dbReference type="SAM" id="MobiDB-lite"/>
    </source>
</evidence>
<sequence length="1879" mass="202825">MYTVLDENLQVKGRLSLNNGNGATAFFSDTITTQMATDNANDPTGLTTVDYTNQDKQGNAKQWSHSLTVNVEATELGTSINTTDYLMYFDSVANHYYSMKVINATTDRNSGFITVSAINAAIFELGKQLIQAEQVYKQVDLKTFISKMYKNAPFSLRIADDNLVTLDYTVSANTSLQALLQDLQTKFDVDVDSWVEVDKTGHIVDRVLYFGHLGADNGELIRYGGAKGFENMTATEVSDIIYTKLYVTGKTDDKDPSKGHIGAVNNGLEYITDDDANQLMYAIGASQQQPVYLEGTITNNLLSEPKALLEWAKQQMGIFNHPRFNYTVTPLHDQIVAIGDTVTVQDFHVKPEILVTSKVIQKTTSFASPETNTFVLGEFSSIFTDNMNKGANVITLIKKDVTVVQEAADYAKAQADAAHAQAVIAQEQAIHAQTSADGKTTSYTANSVEDLPATANNGDIAWVTLNDGTHGYTYLNGKWIEDLNPTLKKDITDGVNKATSDAKAYADQAIATNGTNVSASIKLVDDKANKLKSDQAVFDAKAQGYANQVLNDSKANTSAAVQQTAKNASDALAQEKADLTSGIAKEATDRQNAVNALDKTAQGYANQAKSDAISAATTADGVINKKIDDTASGITATISQNKKDAEGKISTAQTTAQTAVDGLKTKVSQTDYDKKTGQLQTDLTSTTQTVTQAKTDIVSIKQKDGDQDNRMNSIESDAKGTKQTISDIQTTQGKQSGSISTLQQRADGFDATVTKVNNLQVGGRNYVKNSTGLSANGTDKKPAIVDWRNTGISNANYTYDADGITMTVSNPNSEWFYSLINAWTDISATPMLPGKTYTISVDAMGTVPGVSFRLNDAWVGFNPINSSTWTRVSATFTNASNATRTYIRINASTGTVGASNFTAGQTLRLRNFKLEDGNLPTAWSPAPEDVDSATAKAQLTADQATTALSNYMTDADGRISKAQADITATAKQVQTKVSQTDYDQKTGDLSTKVSTAQQTADSANTTIGDYKKANDGRVSSAESGIKQNTDAISSKVSQTDYDQKTGKLDGQISSLNQTAKDITTSIGKVSDRVDSFNAPNLFQNSEFETDTGYRTKNGTVTISGTTKNNIDEKYNGTVIVTNAAGKGSFLGWWSNRIPVQGGQVYSASVLTHFNQSGSGLALLDIWFVDKDNQRISAAGSSTGNKANPYWVFLKSEGFIAPQNAVNMEVSLLVMNNGDGAQTATFTQPMVTATDKVKPYTPNITDKQFSTQQQKIDSISSIVSDPNTGLTKRVQTAEGFMTSATDRLGKVENKSTSTADGLTREIKDRTDGDNNTLQQGKDFTTSQISNSESGMKSFVNQTISGLQIGAISSDVNALKLSTQWQTVNVDDLNNMTNQGKFFIQGGNHTNAPVGGWFYLTVDKPINGRITQVAWADSNPTMQYTRILFGSNWSNWNRVVTNETVLSIFNDSWSLGTSVNDGITKKLITGINGQADGTLVVSGKSVILNSDTVLGNNFIIGSAQIANGAIGTAQIGDAAITSAKIANLDVSKLTGDTITGFNINANRQIKIASGGALISDVVNMDKTNFSVSAPNISSYRFSSEKYKVSTSNGIFNINSVLGVFSSDGNISVAVDANSDPYKKGVFHSEYGGNNLMMSATNYTNGDPDEQLNMSSARLDYMYSKTGFLSDATDHTSIRANLIETTGTLNAFSGAQIPNIYSYPNLILESKNQSVYFKSGGDYRLQIRENGYIYLWNKKFGSGGSSLQVAGDGALFIQSSATKFKEDIQYDGGTSVGDKFLTLDPATWQDKAEYEARAKYRKIGTEPDHQIHMDDKRYYGLIAEDLVKAGLEAFVVRDEKTGEVNGLEYDKVAISMIPVIRSQRDAINELKAEVERLKDKVK</sequence>
<organism evidence="3 4">
    <name type="scientific">Leuconostoc citreum</name>
    <dbReference type="NCBI Taxonomy" id="33964"/>
    <lineage>
        <taxon>Bacteria</taxon>
        <taxon>Bacillati</taxon>
        <taxon>Bacillota</taxon>
        <taxon>Bacilli</taxon>
        <taxon>Lactobacillales</taxon>
        <taxon>Lactobacillaceae</taxon>
        <taxon>Leuconostoc</taxon>
    </lineage>
</organism>
<feature type="region of interest" description="Disordered" evidence="1">
    <location>
        <begin position="701"/>
        <end position="738"/>
    </location>
</feature>